<evidence type="ECO:0000256" key="1">
    <source>
        <dbReference type="ARBA" id="ARBA00022737"/>
    </source>
</evidence>
<evidence type="ECO:0008006" key="6">
    <source>
        <dbReference type="Google" id="ProtNLM"/>
    </source>
</evidence>
<keyword evidence="5" id="KW-1185">Reference proteome</keyword>
<dbReference type="Gene3D" id="1.25.40.20">
    <property type="entry name" value="Ankyrin repeat-containing domain"/>
    <property type="match status" value="3"/>
</dbReference>
<sequence length="504" mass="56214">MSVSSEEILKSLEKNDPTYFSNCSVNTKYYGSGTFNVNSQCNNGSTYFTWAVRKSNLQTITHLLAKGADIDKRELGGATPLLLAIYLNRLEIVQCLVRRGADVKLRDSYETPLTAAVQVGNLEMVEFLIDNGADPNDCDIRGTPPLIKAIKENKLAIVDLFFKKQIGDVVVDSERNTPLVAAIRNNSSLDVIRCLLGHNVIVNFTKNEKTPLAWAALTGNVEVLQLLLSNKADINLVDRDGNTPLATAVQYKQSEAAKFLTNNKANVCKEGEKGKSPLFWAVLNQDFEMITWLLDHGAEYIVHKVFSIGIETKNLEIVKLLKERGGFDLENYDNGDEFPPLAVAIDSECVEIAKYLIENGQNVIYDLPQVDNLKVIEFLQSGNIDMVKLLTENGARLNEYTYFGDTVFTTAVEMENFDMVKYFVDQGADVNKANEKGLTPLVLAKSSNNFQIFQYLVGCGAEISKEDENANPTLARYYRMAQESIAKRRKVCYEGKSNQEEALD</sequence>
<dbReference type="SUPFAM" id="SSF48403">
    <property type="entry name" value="Ankyrin repeat"/>
    <property type="match status" value="2"/>
</dbReference>
<feature type="repeat" description="ANK" evidence="3">
    <location>
        <begin position="76"/>
        <end position="108"/>
    </location>
</feature>
<evidence type="ECO:0000256" key="3">
    <source>
        <dbReference type="PROSITE-ProRule" id="PRU00023"/>
    </source>
</evidence>
<reference evidence="4" key="1">
    <citation type="journal article" date="2023" name="G3 (Bethesda)">
        <title>Whole genome assemblies of Zophobas morio and Tenebrio molitor.</title>
        <authorList>
            <person name="Kaur S."/>
            <person name="Stinson S.A."/>
            <person name="diCenzo G.C."/>
        </authorList>
    </citation>
    <scope>NUCLEOTIDE SEQUENCE</scope>
    <source>
        <strain evidence="4">QUZm001</strain>
    </source>
</reference>
<proteinExistence type="predicted"/>
<dbReference type="InterPro" id="IPR036770">
    <property type="entry name" value="Ankyrin_rpt-contain_sf"/>
</dbReference>
<dbReference type="Proteomes" id="UP001168821">
    <property type="component" value="Unassembled WGS sequence"/>
</dbReference>
<evidence type="ECO:0000313" key="4">
    <source>
        <dbReference type="EMBL" id="KAJ3645064.1"/>
    </source>
</evidence>
<dbReference type="Pfam" id="PF00023">
    <property type="entry name" value="Ank"/>
    <property type="match status" value="2"/>
</dbReference>
<feature type="repeat" description="ANK" evidence="3">
    <location>
        <begin position="436"/>
        <end position="468"/>
    </location>
</feature>
<name>A0AA38HX43_9CUCU</name>
<feature type="repeat" description="ANK" evidence="3">
    <location>
        <begin position="273"/>
        <end position="299"/>
    </location>
</feature>
<dbReference type="Pfam" id="PF13606">
    <property type="entry name" value="Ank_3"/>
    <property type="match status" value="1"/>
</dbReference>
<dbReference type="PANTHER" id="PTHR24198">
    <property type="entry name" value="ANKYRIN REPEAT AND PROTEIN KINASE DOMAIN-CONTAINING PROTEIN"/>
    <property type="match status" value="1"/>
</dbReference>
<dbReference type="SMART" id="SM00248">
    <property type="entry name" value="ANK"/>
    <property type="match status" value="12"/>
</dbReference>
<feature type="repeat" description="ANK" evidence="3">
    <location>
        <begin position="108"/>
        <end position="140"/>
    </location>
</feature>
<gene>
    <name evidence="4" type="ORF">Zmor_022752</name>
</gene>
<keyword evidence="1" id="KW-0677">Repeat</keyword>
<dbReference type="Pfam" id="PF12796">
    <property type="entry name" value="Ank_2"/>
    <property type="match status" value="3"/>
</dbReference>
<keyword evidence="2 3" id="KW-0040">ANK repeat</keyword>
<evidence type="ECO:0000313" key="5">
    <source>
        <dbReference type="Proteomes" id="UP001168821"/>
    </source>
</evidence>
<accession>A0AA38HX43</accession>
<dbReference type="PROSITE" id="PS50297">
    <property type="entry name" value="ANK_REP_REGION"/>
    <property type="match status" value="5"/>
</dbReference>
<dbReference type="EMBL" id="JALNTZ010000007">
    <property type="protein sequence ID" value="KAJ3645064.1"/>
    <property type="molecule type" value="Genomic_DNA"/>
</dbReference>
<organism evidence="4 5">
    <name type="scientific">Zophobas morio</name>
    <dbReference type="NCBI Taxonomy" id="2755281"/>
    <lineage>
        <taxon>Eukaryota</taxon>
        <taxon>Metazoa</taxon>
        <taxon>Ecdysozoa</taxon>
        <taxon>Arthropoda</taxon>
        <taxon>Hexapoda</taxon>
        <taxon>Insecta</taxon>
        <taxon>Pterygota</taxon>
        <taxon>Neoptera</taxon>
        <taxon>Endopterygota</taxon>
        <taxon>Coleoptera</taxon>
        <taxon>Polyphaga</taxon>
        <taxon>Cucujiformia</taxon>
        <taxon>Tenebrionidae</taxon>
        <taxon>Zophobas</taxon>
    </lineage>
</organism>
<dbReference type="PANTHER" id="PTHR24198:SF165">
    <property type="entry name" value="ANKYRIN REPEAT-CONTAINING PROTEIN-RELATED"/>
    <property type="match status" value="1"/>
</dbReference>
<protein>
    <recommendedName>
        <fullName evidence="6">Ankyrin repeat protein</fullName>
    </recommendedName>
</protein>
<evidence type="ECO:0000256" key="2">
    <source>
        <dbReference type="ARBA" id="ARBA00023043"/>
    </source>
</evidence>
<dbReference type="PROSITE" id="PS50088">
    <property type="entry name" value="ANK_REPEAT"/>
    <property type="match status" value="7"/>
</dbReference>
<dbReference type="AlphaFoldDB" id="A0AA38HX43"/>
<feature type="repeat" description="ANK" evidence="3">
    <location>
        <begin position="207"/>
        <end position="239"/>
    </location>
</feature>
<dbReference type="InterPro" id="IPR002110">
    <property type="entry name" value="Ankyrin_rpt"/>
</dbReference>
<feature type="repeat" description="ANK" evidence="3">
    <location>
        <begin position="403"/>
        <end position="435"/>
    </location>
</feature>
<feature type="repeat" description="ANK" evidence="3">
    <location>
        <begin position="43"/>
        <end position="75"/>
    </location>
</feature>
<comment type="caution">
    <text evidence="4">The sequence shown here is derived from an EMBL/GenBank/DDBJ whole genome shotgun (WGS) entry which is preliminary data.</text>
</comment>